<organism evidence="9 10">
    <name type="scientific">Rhynchophorus ferrugineus</name>
    <name type="common">Red palm weevil</name>
    <name type="synonym">Curculio ferrugineus</name>
    <dbReference type="NCBI Taxonomy" id="354439"/>
    <lineage>
        <taxon>Eukaryota</taxon>
        <taxon>Metazoa</taxon>
        <taxon>Ecdysozoa</taxon>
        <taxon>Arthropoda</taxon>
        <taxon>Hexapoda</taxon>
        <taxon>Insecta</taxon>
        <taxon>Pterygota</taxon>
        <taxon>Neoptera</taxon>
        <taxon>Endopterygota</taxon>
        <taxon>Coleoptera</taxon>
        <taxon>Polyphaga</taxon>
        <taxon>Cucujiformia</taxon>
        <taxon>Curculionidae</taxon>
        <taxon>Dryophthorinae</taxon>
        <taxon>Rhynchophorus</taxon>
    </lineage>
</organism>
<dbReference type="EMBL" id="JAACXV010014582">
    <property type="protein sequence ID" value="KAF7265953.1"/>
    <property type="molecule type" value="Genomic_DNA"/>
</dbReference>
<dbReference type="InterPro" id="IPR029058">
    <property type="entry name" value="AB_hydrolase_fold"/>
</dbReference>
<dbReference type="GO" id="GO:0003990">
    <property type="term" value="F:acetylcholinesterase activity"/>
    <property type="evidence" value="ECO:0007669"/>
    <property type="project" value="UniProtKB-EC"/>
</dbReference>
<dbReference type="PANTHER" id="PTHR43142">
    <property type="entry name" value="CARBOXYLIC ESTER HYDROLASE"/>
    <property type="match status" value="1"/>
</dbReference>
<dbReference type="Gene3D" id="3.40.50.1820">
    <property type="entry name" value="alpha/beta hydrolase"/>
    <property type="match status" value="1"/>
</dbReference>
<evidence type="ECO:0000256" key="5">
    <source>
        <dbReference type="ARBA" id="ARBA00023180"/>
    </source>
</evidence>
<gene>
    <name evidence="9" type="ORF">GWI33_020692</name>
</gene>
<evidence type="ECO:0000313" key="9">
    <source>
        <dbReference type="EMBL" id="KAF7265953.1"/>
    </source>
</evidence>
<dbReference type="PROSITE" id="PS01173">
    <property type="entry name" value="LIPASE_GDXG_HIS"/>
    <property type="match status" value="1"/>
</dbReference>
<comment type="similarity">
    <text evidence="1">Belongs to the type-B carboxylesterase/lipase family.</text>
</comment>
<dbReference type="PRINTS" id="PR00878">
    <property type="entry name" value="CHOLNESTRASE"/>
</dbReference>
<reference evidence="9" key="1">
    <citation type="submission" date="2020-08" db="EMBL/GenBank/DDBJ databases">
        <title>Genome sequencing and assembly of the red palm weevil Rhynchophorus ferrugineus.</title>
        <authorList>
            <person name="Dias G.B."/>
            <person name="Bergman C.M."/>
            <person name="Manee M."/>
        </authorList>
    </citation>
    <scope>NUCLEOTIDE SEQUENCE</scope>
    <source>
        <strain evidence="9">AA-2017</strain>
        <tissue evidence="9">Whole larva</tissue>
    </source>
</reference>
<proteinExistence type="inferred from homology"/>
<evidence type="ECO:0000256" key="4">
    <source>
        <dbReference type="ARBA" id="ARBA00022801"/>
    </source>
</evidence>
<dbReference type="InterPro" id="IPR002168">
    <property type="entry name" value="Lipase_GDXG_HIS_AS"/>
</dbReference>
<dbReference type="InterPro" id="IPR000997">
    <property type="entry name" value="Cholinesterase"/>
</dbReference>
<comment type="catalytic activity">
    <reaction evidence="6">
        <text>acetylcholine + H2O = choline + acetate + H(+)</text>
        <dbReference type="Rhea" id="RHEA:17561"/>
        <dbReference type="ChEBI" id="CHEBI:15354"/>
        <dbReference type="ChEBI" id="CHEBI:15355"/>
        <dbReference type="ChEBI" id="CHEBI:15377"/>
        <dbReference type="ChEBI" id="CHEBI:15378"/>
        <dbReference type="ChEBI" id="CHEBI:30089"/>
        <dbReference type="EC" id="3.1.1.7"/>
    </reaction>
</comment>
<sequence length="529" mass="59320">MSEIVKTLQGDLKGVKKVDLDGNQFYEFLGIPYAKAPVGDLRFKECQPPETWVGIRDATTEADCCYHRDSFTKQNIGSENCLTLNVFTRELPGQSDSLKPVMVWIHGGGFLTGSNTTKIYGPEFLLTEDVVLVTINYRLGILGYLRLNDPQLHVSGNMGFKDQVAALRWVKNNIIQFNGDPNNVTIFGESAGGASVHYHILSPLSSGLFHKAILQSGVALNPWADDSYHNAVTIAKFRNKNIDTEAEALAYLKGLSVEELLSLQEEYMEQIENNTIRPFGLVIEGDHNTSFMPHRPIDIILSGNYNKVPIIIGYNNREGILFNAFTKMSNSGTKVGPQDFIPYNVNFKGNRALKDSYVAKLKNMYFQSEHEDDNYISIIGDAWFIVGIIGAVRNHAQTSPFQIYFYKLNLDTKLNVLKAFVNCSDVPGCSHGDDIGYLFKSAMTPPIEPNTIEELSLRRILRLWSNFAAYGNPTPEESELGVTWKPVMARQLNTLNIGEDLTLEINTDAKRVDLWREIYSQSPSTSKYL</sequence>
<feature type="active site" description="Charge relay system" evidence="7">
    <location>
        <position position="318"/>
    </location>
</feature>
<keyword evidence="5" id="KW-0325">Glycoprotein</keyword>
<accession>A0A834HR55</accession>
<dbReference type="AlphaFoldDB" id="A0A834HR55"/>
<evidence type="ECO:0000256" key="3">
    <source>
        <dbReference type="ARBA" id="ARBA00022487"/>
    </source>
</evidence>
<feature type="domain" description="Carboxylesterase type B" evidence="8">
    <location>
        <begin position="2"/>
        <end position="515"/>
    </location>
</feature>
<evidence type="ECO:0000256" key="6">
    <source>
        <dbReference type="ARBA" id="ARBA00048484"/>
    </source>
</evidence>
<keyword evidence="4" id="KW-0378">Hydrolase</keyword>
<dbReference type="OrthoDB" id="19653at2759"/>
<dbReference type="PANTHER" id="PTHR43142:SF1">
    <property type="entry name" value="CARBOXYLIC ESTER HYDROLASE"/>
    <property type="match status" value="1"/>
</dbReference>
<evidence type="ECO:0000256" key="7">
    <source>
        <dbReference type="PIRSR" id="PIRSR600997-1"/>
    </source>
</evidence>
<comment type="similarity">
    <text evidence="2">Belongs to the 'GDXG' lipolytic enzyme family.</text>
</comment>
<dbReference type="SUPFAM" id="SSF53474">
    <property type="entry name" value="alpha/beta-Hydrolases"/>
    <property type="match status" value="1"/>
</dbReference>
<name>A0A834HR55_RHYFE</name>
<dbReference type="InterPro" id="IPR002018">
    <property type="entry name" value="CarbesteraseB"/>
</dbReference>
<comment type="caution">
    <text evidence="9">The sequence shown here is derived from an EMBL/GenBank/DDBJ whole genome shotgun (WGS) entry which is preliminary data.</text>
</comment>
<evidence type="ECO:0000313" key="10">
    <source>
        <dbReference type="Proteomes" id="UP000625711"/>
    </source>
</evidence>
<keyword evidence="3" id="KW-0719">Serine esterase</keyword>
<dbReference type="SMR" id="A0A834HR55"/>
<keyword evidence="10" id="KW-1185">Reference proteome</keyword>
<dbReference type="Proteomes" id="UP000625711">
    <property type="component" value="Unassembled WGS sequence"/>
</dbReference>
<evidence type="ECO:0000256" key="2">
    <source>
        <dbReference type="ARBA" id="ARBA00010515"/>
    </source>
</evidence>
<evidence type="ECO:0000259" key="8">
    <source>
        <dbReference type="Pfam" id="PF00135"/>
    </source>
</evidence>
<feature type="active site" description="Acyl-ester intermediate" evidence="7">
    <location>
        <position position="190"/>
    </location>
</feature>
<dbReference type="Pfam" id="PF00135">
    <property type="entry name" value="COesterase"/>
    <property type="match status" value="1"/>
</dbReference>
<evidence type="ECO:0000256" key="1">
    <source>
        <dbReference type="ARBA" id="ARBA00005964"/>
    </source>
</evidence>
<protein>
    <recommendedName>
        <fullName evidence="8">Carboxylesterase type B domain-containing protein</fullName>
    </recommendedName>
</protein>
<feature type="active site" description="Charge relay system" evidence="7">
    <location>
        <position position="431"/>
    </location>
</feature>